<protein>
    <submittedName>
        <fullName evidence="1">Uncharacterized protein</fullName>
    </submittedName>
</protein>
<organism evidence="1 2">
    <name type="scientific">Rotaria socialis</name>
    <dbReference type="NCBI Taxonomy" id="392032"/>
    <lineage>
        <taxon>Eukaryota</taxon>
        <taxon>Metazoa</taxon>
        <taxon>Spiralia</taxon>
        <taxon>Gnathifera</taxon>
        <taxon>Rotifera</taxon>
        <taxon>Eurotatoria</taxon>
        <taxon>Bdelloidea</taxon>
        <taxon>Philodinida</taxon>
        <taxon>Philodinidae</taxon>
        <taxon>Rotaria</taxon>
    </lineage>
</organism>
<name>A0A821RZ35_9BILA</name>
<evidence type="ECO:0000313" key="2">
    <source>
        <dbReference type="Proteomes" id="UP000663838"/>
    </source>
</evidence>
<proteinExistence type="predicted"/>
<dbReference type="AlphaFoldDB" id="A0A821RZ35"/>
<reference evidence="1" key="1">
    <citation type="submission" date="2021-02" db="EMBL/GenBank/DDBJ databases">
        <authorList>
            <person name="Nowell W R."/>
        </authorList>
    </citation>
    <scope>NUCLEOTIDE SEQUENCE</scope>
</reference>
<accession>A0A821RZ35</accession>
<sequence length="129" mass="15102">MEDFEEAITTIEYSLSPEIELVEEIEIKSKSHNECQLHVSKKAGHRKKYLSSWKNDPASFYSSHSYDIPGIQQTKHICWLYKKLSSKSISNSNAINVEFQYEDDLHGLVLVKSFDRINKQHIKKFFVFC</sequence>
<dbReference type="Proteomes" id="UP000663838">
    <property type="component" value="Unassembled WGS sequence"/>
</dbReference>
<gene>
    <name evidence="1" type="ORF">TOA249_LOCUS26762</name>
</gene>
<comment type="caution">
    <text evidence="1">The sequence shown here is derived from an EMBL/GenBank/DDBJ whole genome shotgun (WGS) entry which is preliminary data.</text>
</comment>
<dbReference type="EMBL" id="CAJOBS010003222">
    <property type="protein sequence ID" value="CAF4849503.1"/>
    <property type="molecule type" value="Genomic_DNA"/>
</dbReference>
<evidence type="ECO:0000313" key="1">
    <source>
        <dbReference type="EMBL" id="CAF4849503.1"/>
    </source>
</evidence>